<dbReference type="EMBL" id="PDUG01000004">
    <property type="protein sequence ID" value="PIC32478.1"/>
    <property type="molecule type" value="Genomic_DNA"/>
</dbReference>
<reference evidence="3" key="1">
    <citation type="submission" date="2017-10" db="EMBL/GenBank/DDBJ databases">
        <title>Rapid genome shrinkage in a self-fertile nematode reveals novel sperm competition proteins.</title>
        <authorList>
            <person name="Yin D."/>
            <person name="Schwarz E.M."/>
            <person name="Thomas C.G."/>
            <person name="Felde R.L."/>
            <person name="Korf I.F."/>
            <person name="Cutter A.D."/>
            <person name="Schartner C.M."/>
            <person name="Ralston E.J."/>
            <person name="Meyer B.J."/>
            <person name="Haag E.S."/>
        </authorList>
    </citation>
    <scope>NUCLEOTIDE SEQUENCE [LARGE SCALE GENOMIC DNA]</scope>
    <source>
        <strain evidence="3">JU1422</strain>
    </source>
</reference>
<dbReference type="PANTHER" id="PTHR31006">
    <property type="entry name" value="F-BOX DOMAIN-CONTAINING PROTEIN-RELATED-RELATED"/>
    <property type="match status" value="1"/>
</dbReference>
<dbReference type="InterPro" id="IPR042317">
    <property type="entry name" value="She-1-like"/>
</dbReference>
<evidence type="ECO:0000259" key="1">
    <source>
        <dbReference type="Pfam" id="PF00646"/>
    </source>
</evidence>
<proteinExistence type="predicted"/>
<feature type="domain" description="F-box" evidence="1">
    <location>
        <begin position="54"/>
        <end position="92"/>
    </location>
</feature>
<sequence>MTPIDFVVPFIGILVFIFWRRIQRRRAERIASNIENQTETLENESIVPIYETNWCDMPAEIKLECIGRMEIRERLSLRCAAKSERSLVDSQKVQISRGTFYRVKLKQGMYSSSTVVSLHFNKQDTFTKHFVSDYEAFELMKHILKIGIFEDLEISFSNSFTNYKESINDVGEISATNIEISGCNKETVFAILRKLKNGVESIMMTFGAYFYEDSLDEILAIPHVQNARYWHLKNLKHSWIPGFEACEVAQVAQMWIDKNSKIGSTFQASLIDVLCQTYRLFNEFVKYFDDRIVFASEKRIRIRTNNPDRHILLERGLDDVMEIYDDLQFYRMMVISAEMKESEYDDDCKTWILKMEPQYYNDDSENSFEQYDYNSSDGSSDFADDWL</sequence>
<evidence type="ECO:0000313" key="2">
    <source>
        <dbReference type="EMBL" id="PIC32478.1"/>
    </source>
</evidence>
<gene>
    <name evidence="2" type="primary">Cnig_chr_IV.g12793</name>
    <name evidence="2" type="ORF">B9Z55_012793</name>
</gene>
<organism evidence="2 3">
    <name type="scientific">Caenorhabditis nigoni</name>
    <dbReference type="NCBI Taxonomy" id="1611254"/>
    <lineage>
        <taxon>Eukaryota</taxon>
        <taxon>Metazoa</taxon>
        <taxon>Ecdysozoa</taxon>
        <taxon>Nematoda</taxon>
        <taxon>Chromadorea</taxon>
        <taxon>Rhabditida</taxon>
        <taxon>Rhabditina</taxon>
        <taxon>Rhabditomorpha</taxon>
        <taxon>Rhabditoidea</taxon>
        <taxon>Rhabditidae</taxon>
        <taxon>Peloderinae</taxon>
        <taxon>Caenorhabditis</taxon>
    </lineage>
</organism>
<dbReference type="PANTHER" id="PTHR31006:SF3">
    <property type="entry name" value="F-BOX DOMAIN-CONTAINING PROTEIN-RELATED"/>
    <property type="match status" value="1"/>
</dbReference>
<protein>
    <recommendedName>
        <fullName evidence="1">F-box domain-containing protein</fullName>
    </recommendedName>
</protein>
<evidence type="ECO:0000313" key="3">
    <source>
        <dbReference type="Proteomes" id="UP000230233"/>
    </source>
</evidence>
<dbReference type="Pfam" id="PF00646">
    <property type="entry name" value="F-box"/>
    <property type="match status" value="1"/>
</dbReference>
<dbReference type="InterPro" id="IPR001810">
    <property type="entry name" value="F-box_dom"/>
</dbReference>
<keyword evidence="3" id="KW-1185">Reference proteome</keyword>
<accession>A0A2G5TYZ9</accession>
<dbReference type="AlphaFoldDB" id="A0A2G5TYZ9"/>
<comment type="caution">
    <text evidence="2">The sequence shown here is derived from an EMBL/GenBank/DDBJ whole genome shotgun (WGS) entry which is preliminary data.</text>
</comment>
<dbReference type="Proteomes" id="UP000230233">
    <property type="component" value="Chromosome IV"/>
</dbReference>
<name>A0A2G5TYZ9_9PELO</name>